<evidence type="ECO:0000313" key="3">
    <source>
        <dbReference type="Proteomes" id="UP000499080"/>
    </source>
</evidence>
<dbReference type="AlphaFoldDB" id="A0A4Y2IQL0"/>
<protein>
    <submittedName>
        <fullName evidence="2">Uncharacterized protein</fullName>
    </submittedName>
</protein>
<proteinExistence type="predicted"/>
<dbReference type="Gene3D" id="3.30.420.10">
    <property type="entry name" value="Ribonuclease H-like superfamily/Ribonuclease H"/>
    <property type="match status" value="1"/>
</dbReference>
<comment type="caution">
    <text evidence="2">The sequence shown here is derived from an EMBL/GenBank/DDBJ whole genome shotgun (WGS) entry which is preliminary data.</text>
</comment>
<feature type="compositionally biased region" description="Polar residues" evidence="1">
    <location>
        <begin position="138"/>
        <end position="150"/>
    </location>
</feature>
<dbReference type="EMBL" id="BGPR01002852">
    <property type="protein sequence ID" value="GBM79964.1"/>
    <property type="molecule type" value="Genomic_DNA"/>
</dbReference>
<dbReference type="InterPro" id="IPR036397">
    <property type="entry name" value="RNaseH_sf"/>
</dbReference>
<gene>
    <name evidence="2" type="ORF">AVEN_122554_1</name>
</gene>
<organism evidence="2 3">
    <name type="scientific">Araneus ventricosus</name>
    <name type="common">Orbweaver spider</name>
    <name type="synonym">Epeira ventricosa</name>
    <dbReference type="NCBI Taxonomy" id="182803"/>
    <lineage>
        <taxon>Eukaryota</taxon>
        <taxon>Metazoa</taxon>
        <taxon>Ecdysozoa</taxon>
        <taxon>Arthropoda</taxon>
        <taxon>Chelicerata</taxon>
        <taxon>Arachnida</taxon>
        <taxon>Araneae</taxon>
        <taxon>Araneomorphae</taxon>
        <taxon>Entelegynae</taxon>
        <taxon>Araneoidea</taxon>
        <taxon>Araneidae</taxon>
        <taxon>Araneus</taxon>
    </lineage>
</organism>
<sequence>MTKDDTRAGTPFPNFHITRTGGRMTLDGISDMRQAHMQRGSSLEFGHLLRCRSFVRPFPSRISVPCPLSQFQNKSSLPIKEFEENLIPDKCSFDFGKNKKALSHRAAIRRKRPSMLSDGVIRLHDNTHTARKTHELLKSSSGKSGATTPYSPDLALNMGSKHLSGTRFSSNSNVKTTAENWLNG</sequence>
<feature type="region of interest" description="Disordered" evidence="1">
    <location>
        <begin position="134"/>
        <end position="155"/>
    </location>
</feature>
<evidence type="ECO:0000256" key="1">
    <source>
        <dbReference type="SAM" id="MobiDB-lite"/>
    </source>
</evidence>
<keyword evidence="3" id="KW-1185">Reference proteome</keyword>
<dbReference type="Proteomes" id="UP000499080">
    <property type="component" value="Unassembled WGS sequence"/>
</dbReference>
<evidence type="ECO:0000313" key="2">
    <source>
        <dbReference type="EMBL" id="GBM79964.1"/>
    </source>
</evidence>
<name>A0A4Y2IQL0_ARAVE</name>
<reference evidence="2 3" key="1">
    <citation type="journal article" date="2019" name="Sci. Rep.">
        <title>Orb-weaving spider Araneus ventricosus genome elucidates the spidroin gene catalogue.</title>
        <authorList>
            <person name="Kono N."/>
            <person name="Nakamura H."/>
            <person name="Ohtoshi R."/>
            <person name="Moran D.A.P."/>
            <person name="Shinohara A."/>
            <person name="Yoshida Y."/>
            <person name="Fujiwara M."/>
            <person name="Mori M."/>
            <person name="Tomita M."/>
            <person name="Arakawa K."/>
        </authorList>
    </citation>
    <scope>NUCLEOTIDE SEQUENCE [LARGE SCALE GENOMIC DNA]</scope>
</reference>
<dbReference type="GO" id="GO:0003676">
    <property type="term" value="F:nucleic acid binding"/>
    <property type="evidence" value="ECO:0007669"/>
    <property type="project" value="InterPro"/>
</dbReference>
<accession>A0A4Y2IQL0</accession>